<feature type="region of interest" description="Disordered" evidence="1">
    <location>
        <begin position="393"/>
        <end position="423"/>
    </location>
</feature>
<reference evidence="2" key="1">
    <citation type="submission" date="2019-05" db="EMBL/GenBank/DDBJ databases">
        <title>Annotation for the trematode Paragonimus heterotremus.</title>
        <authorList>
            <person name="Choi Y.-J."/>
        </authorList>
    </citation>
    <scope>NUCLEOTIDE SEQUENCE</scope>
    <source>
        <strain evidence="2">LC</strain>
    </source>
</reference>
<gene>
    <name evidence="2" type="ORF">PHET_02230</name>
</gene>
<dbReference type="AlphaFoldDB" id="A0A8J4WJZ4"/>
<name>A0A8J4WJZ4_9TREM</name>
<dbReference type="Proteomes" id="UP000748531">
    <property type="component" value="Unassembled WGS sequence"/>
</dbReference>
<feature type="region of interest" description="Disordered" evidence="1">
    <location>
        <begin position="466"/>
        <end position="502"/>
    </location>
</feature>
<dbReference type="EMBL" id="LUCH01000780">
    <property type="protein sequence ID" value="KAF5404331.1"/>
    <property type="molecule type" value="Genomic_DNA"/>
</dbReference>
<keyword evidence="3" id="KW-1185">Reference proteome</keyword>
<organism evidence="2 3">
    <name type="scientific">Paragonimus heterotremus</name>
    <dbReference type="NCBI Taxonomy" id="100268"/>
    <lineage>
        <taxon>Eukaryota</taxon>
        <taxon>Metazoa</taxon>
        <taxon>Spiralia</taxon>
        <taxon>Lophotrochozoa</taxon>
        <taxon>Platyhelminthes</taxon>
        <taxon>Trematoda</taxon>
        <taxon>Digenea</taxon>
        <taxon>Plagiorchiida</taxon>
        <taxon>Troglotremata</taxon>
        <taxon>Troglotrematidae</taxon>
        <taxon>Paragonimus</taxon>
    </lineage>
</organism>
<comment type="caution">
    <text evidence="2">The sequence shown here is derived from an EMBL/GenBank/DDBJ whole genome shotgun (WGS) entry which is preliminary data.</text>
</comment>
<sequence>MESIDSATLKCTTLLTGYLGEHQSQLFYDHMLIRDIQLGRESLPPIPITIGQPVPIDLSDQCGRPSSGSVPALCLAVHYFQRPPLVRFDKVNRGPDNGEHADPNTSVSFNQKPQLEGTGVVSDTNCICTCVDSLDNKTILCNSSTKHNQESVRKGDARLELERVGYNFLVTLLVYYPIAHMKTANDLCSLTDQNKNIHLPPHPHEFVAYPKMLTLPIEEVGNRIVWGCLNANRLVPNSLDISNSLTFSQVQHEGSCVTDDEKVSTTSIRTYQFAQQLAEDERSTESRLSLSAINKIRFIVASRNLYNRISVLQRLQKEGWKLSQLKVPEMSVGRLWYSKQLVWKPDEEKIAPEPSQTYPPEDKTTQSMEMMKSSTSLSVLSWLGLRVQPARPRIGRNLHADNTGHPGGLTQSDESEENSSATSVTTVNVRMVFVRRESFECGGAICDSIRSSRFPPAKLRRTRLRGTTQSGIKLKRDGRRVLPLTENSNGTDDSQPSPEKRYRTDHEAALCVLTGFSAPSEQPSAIYSYPLPWEEQSGIHHRYDSPLSPTSLIHSSIATRVKRGAYLCRRREDRPNCVDRKVNEPDLELNPRAKHDELAFDVVYQPRNRMPPKRFDLTDRDLELALQRSLTDCVKTCTTAKRKSPVPVSVSPEMTQQLQTHPNSCPVDSGNSDSYVPANIPGQPAIISNGEHSVNDCIVKNSLNERSKVSHLF</sequence>
<feature type="region of interest" description="Disordered" evidence="1">
    <location>
        <begin position="655"/>
        <end position="683"/>
    </location>
</feature>
<feature type="compositionally biased region" description="Polar residues" evidence="1">
    <location>
        <begin position="485"/>
        <end position="497"/>
    </location>
</feature>
<evidence type="ECO:0000256" key="1">
    <source>
        <dbReference type="SAM" id="MobiDB-lite"/>
    </source>
</evidence>
<proteinExistence type="predicted"/>
<evidence type="ECO:0000313" key="2">
    <source>
        <dbReference type="EMBL" id="KAF5404331.1"/>
    </source>
</evidence>
<protein>
    <submittedName>
        <fullName evidence="2">Uncharacterized protein</fullName>
    </submittedName>
</protein>
<dbReference type="OrthoDB" id="6263445at2759"/>
<accession>A0A8J4WJZ4</accession>
<evidence type="ECO:0000313" key="3">
    <source>
        <dbReference type="Proteomes" id="UP000748531"/>
    </source>
</evidence>